<dbReference type="AlphaFoldDB" id="A0AAW1Y186"/>
<organism evidence="3 4">
    <name type="scientific">Rubus argutus</name>
    <name type="common">Southern blackberry</name>
    <dbReference type="NCBI Taxonomy" id="59490"/>
    <lineage>
        <taxon>Eukaryota</taxon>
        <taxon>Viridiplantae</taxon>
        <taxon>Streptophyta</taxon>
        <taxon>Embryophyta</taxon>
        <taxon>Tracheophyta</taxon>
        <taxon>Spermatophyta</taxon>
        <taxon>Magnoliopsida</taxon>
        <taxon>eudicotyledons</taxon>
        <taxon>Gunneridae</taxon>
        <taxon>Pentapetalae</taxon>
        <taxon>rosids</taxon>
        <taxon>fabids</taxon>
        <taxon>Rosales</taxon>
        <taxon>Rosaceae</taxon>
        <taxon>Rosoideae</taxon>
        <taxon>Rosoideae incertae sedis</taxon>
        <taxon>Rubus</taxon>
    </lineage>
</organism>
<reference evidence="3 4" key="1">
    <citation type="journal article" date="2023" name="G3 (Bethesda)">
        <title>A chromosome-length genome assembly and annotation of blackberry (Rubus argutus, cv. 'Hillquist').</title>
        <authorList>
            <person name="Bruna T."/>
            <person name="Aryal R."/>
            <person name="Dudchenko O."/>
            <person name="Sargent D.J."/>
            <person name="Mead D."/>
            <person name="Buti M."/>
            <person name="Cavallini A."/>
            <person name="Hytonen T."/>
            <person name="Andres J."/>
            <person name="Pham M."/>
            <person name="Weisz D."/>
            <person name="Mascagni F."/>
            <person name="Usai G."/>
            <person name="Natali L."/>
            <person name="Bassil N."/>
            <person name="Fernandez G.E."/>
            <person name="Lomsadze A."/>
            <person name="Armour M."/>
            <person name="Olukolu B."/>
            <person name="Poorten T."/>
            <person name="Britton C."/>
            <person name="Davik J."/>
            <person name="Ashrafi H."/>
            <person name="Aiden E.L."/>
            <person name="Borodovsky M."/>
            <person name="Worthington M."/>
        </authorList>
    </citation>
    <scope>NUCLEOTIDE SEQUENCE [LARGE SCALE GENOMIC DNA]</scope>
    <source>
        <strain evidence="3">PI 553951</strain>
    </source>
</reference>
<name>A0AAW1Y186_RUBAR</name>
<dbReference type="Proteomes" id="UP001457282">
    <property type="component" value="Unassembled WGS sequence"/>
</dbReference>
<dbReference type="EMBL" id="JBEDUW010000002">
    <property type="protein sequence ID" value="KAK9942604.1"/>
    <property type="molecule type" value="Genomic_DNA"/>
</dbReference>
<evidence type="ECO:0000313" key="3">
    <source>
        <dbReference type="EMBL" id="KAK9942604.1"/>
    </source>
</evidence>
<keyword evidence="2" id="KW-0732">Signal</keyword>
<keyword evidence="4" id="KW-1185">Reference proteome</keyword>
<feature type="region of interest" description="Disordered" evidence="1">
    <location>
        <begin position="168"/>
        <end position="188"/>
    </location>
</feature>
<evidence type="ECO:0000313" key="4">
    <source>
        <dbReference type="Proteomes" id="UP001457282"/>
    </source>
</evidence>
<sequence length="248" mass="27429">MPFVFSSFFFSILSTSTISIQDNITPSVSIKDGGSIGATIFKVDAVWFAKFFTHLIINRPCPHCNLFVLQNFRAALLAAFSSHWSIERRSLVQLLCPPKQSQFTTIPNSQFTITTQHITNHHLQSSQFTQATIKSITLFTIQHPDYHHHSLKSCPTLLAAAGTLTAQRTQTKAQSSGRNIRTQQSPPTPQLHLFLKSAAHELQQSPLNPILASPALSSHHHHHQPRSTTSAAAAVYPNRAQRVPAPST</sequence>
<evidence type="ECO:0000256" key="1">
    <source>
        <dbReference type="SAM" id="MobiDB-lite"/>
    </source>
</evidence>
<gene>
    <name evidence="3" type="ORF">M0R45_008258</name>
</gene>
<feature type="compositionally biased region" description="Polar residues" evidence="1">
    <location>
        <begin position="172"/>
        <end position="185"/>
    </location>
</feature>
<feature type="chain" id="PRO_5043632157" evidence="2">
    <location>
        <begin position="20"/>
        <end position="248"/>
    </location>
</feature>
<protein>
    <submittedName>
        <fullName evidence="3">Uncharacterized protein</fullName>
    </submittedName>
</protein>
<proteinExistence type="predicted"/>
<accession>A0AAW1Y186</accession>
<evidence type="ECO:0000256" key="2">
    <source>
        <dbReference type="SAM" id="SignalP"/>
    </source>
</evidence>
<feature type="signal peptide" evidence="2">
    <location>
        <begin position="1"/>
        <end position="19"/>
    </location>
</feature>
<comment type="caution">
    <text evidence="3">The sequence shown here is derived from an EMBL/GenBank/DDBJ whole genome shotgun (WGS) entry which is preliminary data.</text>
</comment>
<feature type="region of interest" description="Disordered" evidence="1">
    <location>
        <begin position="211"/>
        <end position="248"/>
    </location>
</feature>